<dbReference type="EMBL" id="LR862141">
    <property type="protein sequence ID" value="CAD1821112.1"/>
    <property type="molecule type" value="Genomic_DNA"/>
</dbReference>
<name>A0A6V7NR67_ANACO</name>
<feature type="region of interest" description="Disordered" evidence="1">
    <location>
        <begin position="1"/>
        <end position="92"/>
    </location>
</feature>
<gene>
    <name evidence="2" type="ORF">CB5_LOCUS4323</name>
</gene>
<feature type="compositionally biased region" description="Basic and acidic residues" evidence="1">
    <location>
        <begin position="32"/>
        <end position="43"/>
    </location>
</feature>
<sequence length="265" mass="27003">MVRTGCKFKQTARLTGGSSSGAGADNGGGGGGERERERERGGDGEEGAVEGPAQQGGRAGKEDTDADRVRGAGVPADPRARAQVRRADHRVAAPPGRALHHRRHRHRHHARLLLHLLLLLRLRLPPRPPPSASAPFILGKRLRSDADAADKEDAAAAAAASAAAAAVGVGVGIGPSGGFWALPARPDFGQIWSFAAAAAAAPEMVVPPASFSGRFAAAAAQPVGEASAARVGNYLPIAQGHLNLLATLSGAPAATSAGRNEDESR</sequence>
<evidence type="ECO:0000313" key="2">
    <source>
        <dbReference type="EMBL" id="CAD1821112.1"/>
    </source>
</evidence>
<reference evidence="2" key="1">
    <citation type="submission" date="2020-07" db="EMBL/GenBank/DDBJ databases">
        <authorList>
            <person name="Lin J."/>
        </authorList>
    </citation>
    <scope>NUCLEOTIDE SEQUENCE</scope>
</reference>
<dbReference type="AlphaFoldDB" id="A0A6V7NR67"/>
<evidence type="ECO:0000256" key="1">
    <source>
        <dbReference type="SAM" id="MobiDB-lite"/>
    </source>
</evidence>
<protein>
    <submittedName>
        <fullName evidence="2">Uncharacterized protein</fullName>
    </submittedName>
</protein>
<accession>A0A6V7NR67</accession>
<organism evidence="2">
    <name type="scientific">Ananas comosus var. bracteatus</name>
    <name type="common">red pineapple</name>
    <dbReference type="NCBI Taxonomy" id="296719"/>
    <lineage>
        <taxon>Eukaryota</taxon>
        <taxon>Viridiplantae</taxon>
        <taxon>Streptophyta</taxon>
        <taxon>Embryophyta</taxon>
        <taxon>Tracheophyta</taxon>
        <taxon>Spermatophyta</taxon>
        <taxon>Magnoliopsida</taxon>
        <taxon>Liliopsida</taxon>
        <taxon>Poales</taxon>
        <taxon>Bromeliaceae</taxon>
        <taxon>Bromelioideae</taxon>
        <taxon>Ananas</taxon>
    </lineage>
</organism>
<feature type="compositionally biased region" description="Gly residues" evidence="1">
    <location>
        <begin position="18"/>
        <end position="31"/>
    </location>
</feature>
<feature type="compositionally biased region" description="Basic and acidic residues" evidence="1">
    <location>
        <begin position="59"/>
        <end position="70"/>
    </location>
</feature>
<proteinExistence type="predicted"/>